<dbReference type="Gene3D" id="3.40.1000.10">
    <property type="entry name" value="Mog1/PsbP, alpha/beta/alpha sandwich"/>
    <property type="match status" value="1"/>
</dbReference>
<keyword evidence="2" id="KW-0812">Transmembrane</keyword>
<reference evidence="3" key="1">
    <citation type="submission" date="2022-10" db="EMBL/GenBank/DDBJ databases">
        <title>The complete genomes of actinobacterial strains from the NBC collection.</title>
        <authorList>
            <person name="Joergensen T.S."/>
            <person name="Alvarez Arevalo M."/>
            <person name="Sterndorff E.B."/>
            <person name="Faurdal D."/>
            <person name="Vuksanovic O."/>
            <person name="Mourched A.-S."/>
            <person name="Charusanti P."/>
            <person name="Shaw S."/>
            <person name="Blin K."/>
            <person name="Weber T."/>
        </authorList>
    </citation>
    <scope>NUCLEOTIDE SEQUENCE</scope>
    <source>
        <strain evidence="3">NBC_00003</strain>
    </source>
</reference>
<feature type="compositionally biased region" description="Low complexity" evidence="1">
    <location>
        <begin position="113"/>
        <end position="127"/>
    </location>
</feature>
<feature type="region of interest" description="Disordered" evidence="1">
    <location>
        <begin position="109"/>
        <end position="152"/>
    </location>
</feature>
<organism evidence="3">
    <name type="scientific">Streptomyces sp. NBC_00003</name>
    <dbReference type="NCBI Taxonomy" id="2903608"/>
    <lineage>
        <taxon>Bacteria</taxon>
        <taxon>Bacillati</taxon>
        <taxon>Actinomycetota</taxon>
        <taxon>Actinomycetes</taxon>
        <taxon>Kitasatosporales</taxon>
        <taxon>Streptomycetaceae</taxon>
        <taxon>Streptomyces</taxon>
    </lineage>
</organism>
<dbReference type="AlphaFoldDB" id="A0AAU2V546"/>
<sequence length="303" mass="31562">MSAGKDEVRWNAATQKWETVRDAASPAAPPPPPAPPPVPQAPPPAPGPATTYDHAHADPYRTAGPQLGPPAPPEPRPGRRVPVAVIVAMAFVVVAGAGGGWLLARGETHHPKAAATSPAPGSPSGTPDRTGDDKSSPSASASASPSATVPAGFRLAQDPKGFRLYVPQGWTREDQGPKGVFYNSADRTRLLQVYLVSEAGLSPYEALKQTSGELAKNPGYQEISLGNDATVPGVAAQAARLVYAYDNQQLGHRRQVVDYAFLTPGGEHYAVLSAGPAAAWPEQEQTLKTSLSVFCSGSNCPSR</sequence>
<feature type="transmembrane region" description="Helical" evidence="2">
    <location>
        <begin position="83"/>
        <end position="104"/>
    </location>
</feature>
<protein>
    <recommendedName>
        <fullName evidence="4">Serine/arginine repetitive matrix protein 2</fullName>
    </recommendedName>
</protein>
<feature type="region of interest" description="Disordered" evidence="1">
    <location>
        <begin position="1"/>
        <end position="77"/>
    </location>
</feature>
<evidence type="ECO:0000256" key="1">
    <source>
        <dbReference type="SAM" id="MobiDB-lite"/>
    </source>
</evidence>
<keyword evidence="2" id="KW-1133">Transmembrane helix</keyword>
<evidence type="ECO:0008006" key="4">
    <source>
        <dbReference type="Google" id="ProtNLM"/>
    </source>
</evidence>
<dbReference type="EMBL" id="CP108318">
    <property type="protein sequence ID" value="WTW61924.1"/>
    <property type="molecule type" value="Genomic_DNA"/>
</dbReference>
<name>A0AAU2V546_9ACTN</name>
<evidence type="ECO:0000313" key="3">
    <source>
        <dbReference type="EMBL" id="WTW61924.1"/>
    </source>
</evidence>
<feature type="compositionally biased region" description="Pro residues" evidence="1">
    <location>
        <begin position="27"/>
        <end position="47"/>
    </location>
</feature>
<keyword evidence="2" id="KW-0472">Membrane</keyword>
<evidence type="ECO:0000256" key="2">
    <source>
        <dbReference type="SAM" id="Phobius"/>
    </source>
</evidence>
<gene>
    <name evidence="3" type="ORF">OG549_15355</name>
</gene>
<accession>A0AAU2V546</accession>
<feature type="compositionally biased region" description="Low complexity" evidence="1">
    <location>
        <begin position="136"/>
        <end position="147"/>
    </location>
</feature>
<proteinExistence type="predicted"/>